<dbReference type="CDD" id="cd00272">
    <property type="entry name" value="Chemokine_CC"/>
    <property type="match status" value="1"/>
</dbReference>
<dbReference type="SUPFAM" id="SSF54117">
    <property type="entry name" value="Interleukin 8-like chemokines"/>
    <property type="match status" value="1"/>
</dbReference>
<evidence type="ECO:0000256" key="3">
    <source>
        <dbReference type="ARBA" id="ARBA00022514"/>
    </source>
</evidence>
<keyword evidence="5 9" id="KW-0732">Signal</keyword>
<comment type="caution">
    <text evidence="11">The sequence shown here is derived from an EMBL/GenBank/DDBJ whole genome shotgun (WGS) entry which is preliminary data.</text>
</comment>
<dbReference type="InterPro" id="IPR036048">
    <property type="entry name" value="Interleukin_8-like_sf"/>
</dbReference>
<evidence type="ECO:0000256" key="4">
    <source>
        <dbReference type="ARBA" id="ARBA00022525"/>
    </source>
</evidence>
<evidence type="ECO:0000313" key="12">
    <source>
        <dbReference type="Proteomes" id="UP001059041"/>
    </source>
</evidence>
<evidence type="ECO:0000256" key="9">
    <source>
        <dbReference type="RuleBase" id="RU361150"/>
    </source>
</evidence>
<protein>
    <recommendedName>
        <fullName evidence="9">C-C motif chemokine</fullName>
    </recommendedName>
</protein>
<dbReference type="PANTHER" id="PTHR12015">
    <property type="entry name" value="SMALL INDUCIBLE CYTOKINE A"/>
    <property type="match status" value="1"/>
</dbReference>
<dbReference type="PANTHER" id="PTHR12015:SF183">
    <property type="entry name" value="C-C MOTIF CHEMOKINE 3"/>
    <property type="match status" value="1"/>
</dbReference>
<keyword evidence="9" id="KW-0145">Chemotaxis</keyword>
<keyword evidence="3 9" id="KW-0202">Cytokine</keyword>
<dbReference type="InterPro" id="IPR039809">
    <property type="entry name" value="Chemokine_b/g/d"/>
</dbReference>
<accession>A0A9W7X6P7</accession>
<organism evidence="11 12">
    <name type="scientific">Triplophysa rosa</name>
    <name type="common">Cave loach</name>
    <dbReference type="NCBI Taxonomy" id="992332"/>
    <lineage>
        <taxon>Eukaryota</taxon>
        <taxon>Metazoa</taxon>
        <taxon>Chordata</taxon>
        <taxon>Craniata</taxon>
        <taxon>Vertebrata</taxon>
        <taxon>Euteleostomi</taxon>
        <taxon>Actinopterygii</taxon>
        <taxon>Neopterygii</taxon>
        <taxon>Teleostei</taxon>
        <taxon>Ostariophysi</taxon>
        <taxon>Cypriniformes</taxon>
        <taxon>Nemacheilidae</taxon>
        <taxon>Triplophysa</taxon>
    </lineage>
</organism>
<keyword evidence="4 9" id="KW-0964">Secreted</keyword>
<name>A0A9W7X6P7_TRIRA</name>
<evidence type="ECO:0000256" key="5">
    <source>
        <dbReference type="ARBA" id="ARBA00022729"/>
    </source>
</evidence>
<reference evidence="11" key="1">
    <citation type="submission" date="2021-02" db="EMBL/GenBank/DDBJ databases">
        <title>Comparative genomics reveals that relaxation of natural selection precedes convergent phenotypic evolution of cavefish.</title>
        <authorList>
            <person name="Peng Z."/>
        </authorList>
    </citation>
    <scope>NUCLEOTIDE SEQUENCE</scope>
    <source>
        <tissue evidence="11">Muscle</tissue>
    </source>
</reference>
<dbReference type="SMART" id="SM00199">
    <property type="entry name" value="SCY"/>
    <property type="match status" value="1"/>
</dbReference>
<keyword evidence="6" id="KW-1015">Disulfide bond</keyword>
<dbReference type="GO" id="GO:0008009">
    <property type="term" value="F:chemokine activity"/>
    <property type="evidence" value="ECO:0007669"/>
    <property type="project" value="InterPro"/>
</dbReference>
<comment type="similarity">
    <text evidence="2 9">Belongs to the intercrine beta (chemokine CC) family.</text>
</comment>
<evidence type="ECO:0000259" key="10">
    <source>
        <dbReference type="SMART" id="SM00199"/>
    </source>
</evidence>
<sequence>MRHCYISLLVGLLVVTWIQSGVMASHAKQPVECCFQFYKSKIPHQKIKSYERTRSECALAGVIFMTVKDLQICVKPYDKWVKKAIQQFDKRQLQAQLAK</sequence>
<gene>
    <name evidence="11" type="ORF">IRJ41_024199</name>
</gene>
<evidence type="ECO:0000256" key="6">
    <source>
        <dbReference type="ARBA" id="ARBA00023157"/>
    </source>
</evidence>
<dbReference type="EMBL" id="JAFHDT010000001">
    <property type="protein sequence ID" value="KAI7814926.1"/>
    <property type="molecule type" value="Genomic_DNA"/>
</dbReference>
<dbReference type="InterPro" id="IPR001811">
    <property type="entry name" value="Chemokine_IL8-like_dom"/>
</dbReference>
<evidence type="ECO:0000256" key="1">
    <source>
        <dbReference type="ARBA" id="ARBA00004613"/>
    </source>
</evidence>
<dbReference type="Pfam" id="PF00048">
    <property type="entry name" value="IL8"/>
    <property type="match status" value="1"/>
</dbReference>
<feature type="signal peptide" evidence="9">
    <location>
        <begin position="1"/>
        <end position="24"/>
    </location>
</feature>
<evidence type="ECO:0000256" key="2">
    <source>
        <dbReference type="ARBA" id="ARBA00010868"/>
    </source>
</evidence>
<dbReference type="GO" id="GO:0005615">
    <property type="term" value="C:extracellular space"/>
    <property type="evidence" value="ECO:0007669"/>
    <property type="project" value="UniProtKB-KW"/>
</dbReference>
<dbReference type="FunFam" id="2.40.50.40:FF:000002">
    <property type="entry name" value="C-C motif chemokine"/>
    <property type="match status" value="1"/>
</dbReference>
<dbReference type="AlphaFoldDB" id="A0A9W7X6P7"/>
<keyword evidence="12" id="KW-1185">Reference proteome</keyword>
<dbReference type="Proteomes" id="UP001059041">
    <property type="component" value="Linkage Group LG1"/>
</dbReference>
<proteinExistence type="inferred from homology"/>
<evidence type="ECO:0000256" key="7">
    <source>
        <dbReference type="ARBA" id="ARBA00044740"/>
    </source>
</evidence>
<feature type="domain" description="Chemokine interleukin-8-like" evidence="10">
    <location>
        <begin position="30"/>
        <end position="88"/>
    </location>
</feature>
<dbReference type="OrthoDB" id="8934837at2759"/>
<feature type="chain" id="PRO_5041017019" description="C-C motif chemokine" evidence="9">
    <location>
        <begin position="25"/>
        <end position="99"/>
    </location>
</feature>
<dbReference type="InterPro" id="IPR000827">
    <property type="entry name" value="Chemokine_CC_CS"/>
</dbReference>
<comment type="subunit">
    <text evidence="8">Self-associates. Also heterodimer of MIP-1-alpha(4-69) and MIP-1-beta(3-69). Interacts with CCR1.</text>
</comment>
<dbReference type="Gene3D" id="2.40.50.40">
    <property type="match status" value="1"/>
</dbReference>
<dbReference type="GO" id="GO:0006955">
    <property type="term" value="P:immune response"/>
    <property type="evidence" value="ECO:0007669"/>
    <property type="project" value="InterPro"/>
</dbReference>
<evidence type="ECO:0000256" key="8">
    <source>
        <dbReference type="ARBA" id="ARBA00046726"/>
    </source>
</evidence>
<dbReference type="PROSITE" id="PS00472">
    <property type="entry name" value="SMALL_CYTOKINES_CC"/>
    <property type="match status" value="1"/>
</dbReference>
<comment type="function">
    <text evidence="7">Monokine with inflammatory and chemokinetic properties. Binds to CCR1, CCR4 and CCR5. One of the major HIV-suppressive factors produced by CD8+ T-cells. Recombinant MIP-1-alpha induces a dose-dependent inhibition of different strains of HIV-1, HIV-2, and simian immunodeficiency virus (SIV).</text>
</comment>
<evidence type="ECO:0000313" key="11">
    <source>
        <dbReference type="EMBL" id="KAI7814926.1"/>
    </source>
</evidence>
<comment type="subcellular location">
    <subcellularLocation>
        <location evidence="1 9">Secreted</location>
    </subcellularLocation>
</comment>